<organism evidence="4">
    <name type="scientific">Hexamita inflata</name>
    <dbReference type="NCBI Taxonomy" id="28002"/>
    <lineage>
        <taxon>Eukaryota</taxon>
        <taxon>Metamonada</taxon>
        <taxon>Diplomonadida</taxon>
        <taxon>Hexamitidae</taxon>
        <taxon>Hexamitinae</taxon>
        <taxon>Hexamita</taxon>
    </lineage>
</organism>
<dbReference type="Gene3D" id="3.90.75.20">
    <property type="match status" value="1"/>
</dbReference>
<keyword evidence="7" id="KW-1185">Reference proteome</keyword>
<dbReference type="EMBL" id="CAXDID020000340">
    <property type="protein sequence ID" value="CAL6079430.1"/>
    <property type="molecule type" value="Genomic_DNA"/>
</dbReference>
<dbReference type="Proteomes" id="UP001642409">
    <property type="component" value="Unassembled WGS sequence"/>
</dbReference>
<name>A0AA86RGW2_9EUKA</name>
<dbReference type="InterPro" id="IPR010902">
    <property type="entry name" value="NUMOD4"/>
</dbReference>
<protein>
    <recommendedName>
        <fullName evidence="2">HNH nuclease domain-containing protein</fullName>
    </recommendedName>
</protein>
<dbReference type="SMART" id="SM00507">
    <property type="entry name" value="HNHc"/>
    <property type="match status" value="1"/>
</dbReference>
<evidence type="ECO:0000313" key="6">
    <source>
        <dbReference type="EMBL" id="CAL6079430.1"/>
    </source>
</evidence>
<evidence type="ECO:0000313" key="4">
    <source>
        <dbReference type="EMBL" id="CAI9974513.1"/>
    </source>
</evidence>
<dbReference type="EMBL" id="CAXDID020000016">
    <property type="protein sequence ID" value="CAL5983701.1"/>
    <property type="molecule type" value="Genomic_DNA"/>
</dbReference>
<dbReference type="Pfam" id="PF13392">
    <property type="entry name" value="HNH_3"/>
    <property type="match status" value="1"/>
</dbReference>
<dbReference type="EMBL" id="CATOUU010001149">
    <property type="protein sequence ID" value="CAI9974513.1"/>
    <property type="molecule type" value="Genomic_DNA"/>
</dbReference>
<dbReference type="GO" id="GO:0016788">
    <property type="term" value="F:hydrolase activity, acting on ester bonds"/>
    <property type="evidence" value="ECO:0007669"/>
    <property type="project" value="InterPro"/>
</dbReference>
<evidence type="ECO:0000313" key="3">
    <source>
        <dbReference type="EMBL" id="CAI9960368.1"/>
    </source>
</evidence>
<evidence type="ECO:0000313" key="5">
    <source>
        <dbReference type="EMBL" id="CAL5983701.1"/>
    </source>
</evidence>
<gene>
    <name evidence="3" type="ORF">HINF_LOCUS48013</name>
    <name evidence="6" type="ORF">HINF_LOCUS59381</name>
    <name evidence="4" type="ORF">HINF_LOCUS62158</name>
    <name evidence="5" type="ORF">HINF_LOCUS7747</name>
</gene>
<reference evidence="4" key="1">
    <citation type="submission" date="2023-06" db="EMBL/GenBank/DDBJ databases">
        <authorList>
            <person name="Kurt Z."/>
        </authorList>
    </citation>
    <scope>NUCLEOTIDE SEQUENCE</scope>
</reference>
<feature type="compositionally biased region" description="Acidic residues" evidence="1">
    <location>
        <begin position="9"/>
        <end position="23"/>
    </location>
</feature>
<reference evidence="5 7" key="2">
    <citation type="submission" date="2024-07" db="EMBL/GenBank/DDBJ databases">
        <authorList>
            <person name="Akdeniz Z."/>
        </authorList>
    </citation>
    <scope>NUCLEOTIDE SEQUENCE [LARGE SCALE GENOMIC DNA]</scope>
</reference>
<evidence type="ECO:0000256" key="1">
    <source>
        <dbReference type="SAM" id="MobiDB-lite"/>
    </source>
</evidence>
<dbReference type="Pfam" id="PF07463">
    <property type="entry name" value="NUMOD4"/>
    <property type="match status" value="1"/>
</dbReference>
<dbReference type="InterPro" id="IPR003615">
    <property type="entry name" value="HNH_nuc"/>
</dbReference>
<proteinExistence type="predicted"/>
<dbReference type="InterPro" id="IPR044925">
    <property type="entry name" value="His-Me_finger_sf"/>
</dbReference>
<evidence type="ECO:0000259" key="2">
    <source>
        <dbReference type="SMART" id="SM00507"/>
    </source>
</evidence>
<feature type="region of interest" description="Disordered" evidence="1">
    <location>
        <begin position="1"/>
        <end position="23"/>
    </location>
</feature>
<dbReference type="SUPFAM" id="SSF54060">
    <property type="entry name" value="His-Me finger endonucleases"/>
    <property type="match status" value="1"/>
</dbReference>
<accession>A0AA86RGW2</accession>
<dbReference type="EMBL" id="CATOUU010000931">
    <property type="protein sequence ID" value="CAI9960368.1"/>
    <property type="molecule type" value="Genomic_DNA"/>
</dbReference>
<feature type="domain" description="HNH nuclease" evidence="2">
    <location>
        <begin position="73"/>
        <end position="121"/>
    </location>
</feature>
<sequence>MNKELSQSDYEEESNYSESSQEELIEEYRDIDDFENYEVSNLGQIRNKQTGRILKQRDRNNGYLSINLRQNKIKKTYLIHRLVAQAFLENPNNYNEIDHINHDKYNNNVYNLRWISKSENSRNRTSYNNKSVKYFDKLPFEEDCIEFQFFNKYFFSNYYINIQTLEMYYDTGYQFRQLNQGQMSGQMYYCLRDINNKRCNVSIKLLKREQYN</sequence>
<comment type="caution">
    <text evidence="4">The sequence shown here is derived from an EMBL/GenBank/DDBJ whole genome shotgun (WGS) entry which is preliminary data.</text>
</comment>
<dbReference type="AlphaFoldDB" id="A0AA86RGW2"/>
<evidence type="ECO:0000313" key="7">
    <source>
        <dbReference type="Proteomes" id="UP001642409"/>
    </source>
</evidence>